<evidence type="ECO:0008006" key="10">
    <source>
        <dbReference type="Google" id="ProtNLM"/>
    </source>
</evidence>
<feature type="compositionally biased region" description="Acidic residues" evidence="5">
    <location>
        <begin position="345"/>
        <end position="355"/>
    </location>
</feature>
<dbReference type="Proteomes" id="UP000070463">
    <property type="component" value="Unassembled WGS sequence"/>
</dbReference>
<evidence type="ECO:0000259" key="6">
    <source>
        <dbReference type="PROSITE" id="PS51898"/>
    </source>
</evidence>
<evidence type="ECO:0000256" key="4">
    <source>
        <dbReference type="PROSITE-ProRule" id="PRU01248"/>
    </source>
</evidence>
<dbReference type="InterPro" id="IPR013762">
    <property type="entry name" value="Integrase-like_cat_sf"/>
</dbReference>
<comment type="caution">
    <text evidence="8">The sequence shown here is derived from an EMBL/GenBank/DDBJ whole genome shotgun (WGS) entry which is preliminary data.</text>
</comment>
<dbReference type="AlphaFoldDB" id="A0A133URV9"/>
<feature type="region of interest" description="Disordered" evidence="5">
    <location>
        <begin position="306"/>
        <end position="367"/>
    </location>
</feature>
<dbReference type="InterPro" id="IPR004107">
    <property type="entry name" value="Integrase_SAM-like_N"/>
</dbReference>
<proteinExistence type="predicted"/>
<evidence type="ECO:0000256" key="3">
    <source>
        <dbReference type="ARBA" id="ARBA00023172"/>
    </source>
</evidence>
<evidence type="ECO:0000256" key="1">
    <source>
        <dbReference type="ARBA" id="ARBA00022908"/>
    </source>
</evidence>
<dbReference type="InterPro" id="IPR044068">
    <property type="entry name" value="CB"/>
</dbReference>
<evidence type="ECO:0000313" key="8">
    <source>
        <dbReference type="EMBL" id="KXA96965.1"/>
    </source>
</evidence>
<dbReference type="Gene3D" id="1.10.150.130">
    <property type="match status" value="1"/>
</dbReference>
<accession>A0A133URV9</accession>
<feature type="compositionally biased region" description="Acidic residues" evidence="5">
    <location>
        <begin position="308"/>
        <end position="319"/>
    </location>
</feature>
<dbReference type="InterPro" id="IPR002104">
    <property type="entry name" value="Integrase_catalytic"/>
</dbReference>
<dbReference type="GO" id="GO:0015074">
    <property type="term" value="P:DNA integration"/>
    <property type="evidence" value="ECO:0007669"/>
    <property type="project" value="UniProtKB-KW"/>
</dbReference>
<evidence type="ECO:0000256" key="5">
    <source>
        <dbReference type="SAM" id="MobiDB-lite"/>
    </source>
</evidence>
<dbReference type="PANTHER" id="PTHR30349">
    <property type="entry name" value="PHAGE INTEGRASE-RELATED"/>
    <property type="match status" value="1"/>
</dbReference>
<dbReference type="SUPFAM" id="SSF47823">
    <property type="entry name" value="lambda integrase-like, N-terminal domain"/>
    <property type="match status" value="1"/>
</dbReference>
<dbReference type="PROSITE" id="PS51898">
    <property type="entry name" value="TYR_RECOMBINASE"/>
    <property type="match status" value="1"/>
</dbReference>
<feature type="domain" description="Tyr recombinase" evidence="6">
    <location>
        <begin position="114"/>
        <end position="301"/>
    </location>
</feature>
<evidence type="ECO:0000313" key="9">
    <source>
        <dbReference type="Proteomes" id="UP000070463"/>
    </source>
</evidence>
<evidence type="ECO:0000259" key="7">
    <source>
        <dbReference type="PROSITE" id="PS51900"/>
    </source>
</evidence>
<keyword evidence="3" id="KW-0233">DNA recombination</keyword>
<dbReference type="CDD" id="cd00397">
    <property type="entry name" value="DNA_BRE_C"/>
    <property type="match status" value="1"/>
</dbReference>
<dbReference type="Pfam" id="PF02899">
    <property type="entry name" value="Phage_int_SAM_1"/>
    <property type="match status" value="1"/>
</dbReference>
<protein>
    <recommendedName>
        <fullName evidence="10">Tyr recombinase domain-containing protein</fullName>
    </recommendedName>
</protein>
<dbReference type="PANTHER" id="PTHR30349:SF87">
    <property type="entry name" value="TRANSPOSASE A"/>
    <property type="match status" value="1"/>
</dbReference>
<keyword evidence="1" id="KW-0229">DNA integration</keyword>
<sequence>MEIDKQLEDFHPDDRQTMRNFHSWLKATGRCSGTWDAYKYSLAKVSEHLPAPLVETTKDDMVHSVGKLRDGDLKRSTVSMVISKLKGFYKWLSEDGSYPETVAWITTDSVSTVVLPDELLSRENIRAMIDVCTNSRDRAIVAVIYESGLRAHEFLGLNVGSVEFDGEMGRLILPASDDQRYKTGQRRVPLADSVPYLKEWLNHHPSGEKGDPLWTSFGNGYRGSRLSHRGLHSFVNKVARRAEVDKNVYPHLFRHSRATEIAGSGIYSEAEMRILFGWSRNSDMPSKYIHLSGADVDEKFKREHGFAEEDEEEKEDPLEPVECPDCGRRNPPSNSFCTVCGSELDSTDEEEEEGETGGITAEQLERALEDPKVKKELAEKILGAVS</sequence>
<gene>
    <name evidence="8" type="ORF">AKJ37_04070</name>
</gene>
<name>A0A133URV9_9EURY</name>
<evidence type="ECO:0000256" key="2">
    <source>
        <dbReference type="ARBA" id="ARBA00023125"/>
    </source>
</evidence>
<keyword evidence="2 4" id="KW-0238">DNA-binding</keyword>
<feature type="domain" description="Core-binding (CB)" evidence="7">
    <location>
        <begin position="12"/>
        <end position="93"/>
    </location>
</feature>
<dbReference type="PROSITE" id="PS51900">
    <property type="entry name" value="CB"/>
    <property type="match status" value="1"/>
</dbReference>
<dbReference type="InterPro" id="IPR011010">
    <property type="entry name" value="DNA_brk_join_enz"/>
</dbReference>
<dbReference type="InterPro" id="IPR050090">
    <property type="entry name" value="Tyrosine_recombinase_XerCD"/>
</dbReference>
<dbReference type="InterPro" id="IPR010998">
    <property type="entry name" value="Integrase_recombinase_N"/>
</dbReference>
<keyword evidence="9" id="KW-1185">Reference proteome</keyword>
<dbReference type="Pfam" id="PF00589">
    <property type="entry name" value="Phage_integrase"/>
    <property type="match status" value="1"/>
</dbReference>
<dbReference type="GO" id="GO:0006310">
    <property type="term" value="P:DNA recombination"/>
    <property type="evidence" value="ECO:0007669"/>
    <property type="project" value="UniProtKB-KW"/>
</dbReference>
<organism evidence="8 9">
    <name type="scientific">candidate division MSBL1 archaeon SCGC-AAA259I09</name>
    <dbReference type="NCBI Taxonomy" id="1698267"/>
    <lineage>
        <taxon>Archaea</taxon>
        <taxon>Methanobacteriati</taxon>
        <taxon>Methanobacteriota</taxon>
        <taxon>candidate division MSBL1</taxon>
    </lineage>
</organism>
<dbReference type="EMBL" id="LHXR01000051">
    <property type="protein sequence ID" value="KXA96965.1"/>
    <property type="molecule type" value="Genomic_DNA"/>
</dbReference>
<dbReference type="GO" id="GO:0003677">
    <property type="term" value="F:DNA binding"/>
    <property type="evidence" value="ECO:0007669"/>
    <property type="project" value="UniProtKB-UniRule"/>
</dbReference>
<dbReference type="Gene3D" id="1.10.443.10">
    <property type="entry name" value="Intergrase catalytic core"/>
    <property type="match status" value="1"/>
</dbReference>
<dbReference type="SUPFAM" id="SSF56349">
    <property type="entry name" value="DNA breaking-rejoining enzymes"/>
    <property type="match status" value="1"/>
</dbReference>
<reference evidence="8 9" key="1">
    <citation type="journal article" date="2016" name="Sci. Rep.">
        <title>Metabolic traits of an uncultured archaeal lineage -MSBL1- from brine pools of the Red Sea.</title>
        <authorList>
            <person name="Mwirichia R."/>
            <person name="Alam I."/>
            <person name="Rashid M."/>
            <person name="Vinu M."/>
            <person name="Ba-Alawi W."/>
            <person name="Anthony Kamau A."/>
            <person name="Kamanda Ngugi D."/>
            <person name="Goker M."/>
            <person name="Klenk H.P."/>
            <person name="Bajic V."/>
            <person name="Stingl U."/>
        </authorList>
    </citation>
    <scope>NUCLEOTIDE SEQUENCE [LARGE SCALE GENOMIC DNA]</scope>
    <source>
        <strain evidence="8">SCGC-AAA259I09</strain>
    </source>
</reference>